<protein>
    <recommendedName>
        <fullName evidence="5">Stress-induced-phosphoprotein 1</fullName>
    </recommendedName>
</protein>
<dbReference type="SUPFAM" id="SSF48452">
    <property type="entry name" value="TPR-like"/>
    <property type="match status" value="2"/>
</dbReference>
<feature type="repeat" description="TPR" evidence="6">
    <location>
        <begin position="213"/>
        <end position="246"/>
    </location>
</feature>
<dbReference type="SMART" id="SM00727">
    <property type="entry name" value="STI1"/>
    <property type="match status" value="1"/>
</dbReference>
<feature type="repeat" description="TPR" evidence="6">
    <location>
        <begin position="10"/>
        <end position="43"/>
    </location>
</feature>
<keyword evidence="4 6" id="KW-0802">TPR repeat</keyword>
<dbReference type="PROSITE" id="PS50005">
    <property type="entry name" value="TPR"/>
    <property type="match status" value="3"/>
</dbReference>
<dbReference type="Gene3D" id="1.25.40.10">
    <property type="entry name" value="Tetratricopeptide repeat domain"/>
    <property type="match status" value="2"/>
</dbReference>
<evidence type="ECO:0000313" key="8">
    <source>
        <dbReference type="EMBL" id="OQR78144.1"/>
    </source>
</evidence>
<reference evidence="8 9" key="1">
    <citation type="journal article" date="2017" name="Gigascience">
        <title>Draft genome of the honey bee ectoparasitic mite, Tropilaelaps mercedesae, is shaped by the parasitic life history.</title>
        <authorList>
            <person name="Dong X."/>
            <person name="Armstrong S.D."/>
            <person name="Xia D."/>
            <person name="Makepeace B.L."/>
            <person name="Darby A.C."/>
            <person name="Kadowaki T."/>
        </authorList>
    </citation>
    <scope>NUCLEOTIDE SEQUENCE [LARGE SCALE GENOMIC DNA]</scope>
    <source>
        <strain evidence="8">Wuxi-XJTLU</strain>
    </source>
</reference>
<evidence type="ECO:0000256" key="3">
    <source>
        <dbReference type="ARBA" id="ARBA00022737"/>
    </source>
</evidence>
<organism evidence="8 9">
    <name type="scientific">Tropilaelaps mercedesae</name>
    <dbReference type="NCBI Taxonomy" id="418985"/>
    <lineage>
        <taxon>Eukaryota</taxon>
        <taxon>Metazoa</taxon>
        <taxon>Ecdysozoa</taxon>
        <taxon>Arthropoda</taxon>
        <taxon>Chelicerata</taxon>
        <taxon>Arachnida</taxon>
        <taxon>Acari</taxon>
        <taxon>Parasitiformes</taxon>
        <taxon>Mesostigmata</taxon>
        <taxon>Gamasina</taxon>
        <taxon>Dermanyssoidea</taxon>
        <taxon>Laelapidae</taxon>
        <taxon>Tropilaelaps</taxon>
    </lineage>
</organism>
<dbReference type="InterPro" id="IPR011990">
    <property type="entry name" value="TPR-like_helical_dom_sf"/>
</dbReference>
<feature type="repeat" description="TPR" evidence="6">
    <location>
        <begin position="145"/>
        <end position="178"/>
    </location>
</feature>
<dbReference type="SMART" id="SM00028">
    <property type="entry name" value="TPR"/>
    <property type="match status" value="6"/>
</dbReference>
<dbReference type="STRING" id="418985.A0A1V9XXC6"/>
<dbReference type="Gene3D" id="1.10.260.100">
    <property type="match status" value="1"/>
</dbReference>
<dbReference type="AlphaFoldDB" id="A0A1V9XXC6"/>
<name>A0A1V9XXC6_9ACAR</name>
<keyword evidence="3" id="KW-0677">Repeat</keyword>
<dbReference type="EMBL" id="MNPL01002594">
    <property type="protein sequence ID" value="OQR78144.1"/>
    <property type="molecule type" value="Genomic_DNA"/>
</dbReference>
<dbReference type="Pfam" id="PF13424">
    <property type="entry name" value="TPR_12"/>
    <property type="match status" value="1"/>
</dbReference>
<dbReference type="Proteomes" id="UP000192247">
    <property type="component" value="Unassembled WGS sequence"/>
</dbReference>
<dbReference type="FunFam" id="1.10.260.100:FF:000002">
    <property type="entry name" value="Stress-induced-phosphoprotein 1 (Hsp70/Hsp90-organizing)"/>
    <property type="match status" value="1"/>
</dbReference>
<dbReference type="Pfam" id="PF13414">
    <property type="entry name" value="TPR_11"/>
    <property type="match status" value="1"/>
</dbReference>
<keyword evidence="2" id="KW-0963">Cytoplasm</keyword>
<dbReference type="InterPro" id="IPR041243">
    <property type="entry name" value="STI1/HOP_DP"/>
</dbReference>
<gene>
    <name evidence="8" type="ORF">BIW11_06604</name>
</gene>
<dbReference type="Pfam" id="PF07719">
    <property type="entry name" value="TPR_2"/>
    <property type="match status" value="2"/>
</dbReference>
<dbReference type="InParanoid" id="A0A1V9XXC6"/>
<dbReference type="InterPro" id="IPR019734">
    <property type="entry name" value="TPR_rpt"/>
</dbReference>
<evidence type="ECO:0000313" key="9">
    <source>
        <dbReference type="Proteomes" id="UP000192247"/>
    </source>
</evidence>
<dbReference type="OrthoDB" id="2423701at2759"/>
<sequence length="328" mass="37323">MSGEGSTQAALAEKELGNAAYKQKKFDVALARYDKAIELDPKDMSFLNNKAAVFFELKEWDKCIEQCQKAIEVGRENRADFKFIAKSLSRMASAYSKKEDYENAKLFFEKSLTEHRIPDTLSKLSEVEKILKEQARKAYINPEIALEEKLKGNELFKKGDYPGAMKHYTEAIKRNPEDAKLFSNRAVCYQKLAEPQLSLKDCDECIRLDPTFVKGYIRKGYALLGLRDTTKARSAFEKALELEPNSTEALEGFKKCAMSFGNVDPEEARKRAVADPEIQKILADPIMQMILEQMTQDPSAFREHTRNPDVAAKIQRLMECGIIQVGHR</sequence>
<evidence type="ECO:0000256" key="1">
    <source>
        <dbReference type="ARBA" id="ARBA00004496"/>
    </source>
</evidence>
<evidence type="ECO:0000256" key="6">
    <source>
        <dbReference type="PROSITE-ProRule" id="PRU00339"/>
    </source>
</evidence>
<evidence type="ECO:0000256" key="4">
    <source>
        <dbReference type="ARBA" id="ARBA00022803"/>
    </source>
</evidence>
<dbReference type="GO" id="GO:0005737">
    <property type="term" value="C:cytoplasm"/>
    <property type="evidence" value="ECO:0007669"/>
    <property type="project" value="UniProtKB-SubCell"/>
</dbReference>
<evidence type="ECO:0000259" key="7">
    <source>
        <dbReference type="SMART" id="SM00727"/>
    </source>
</evidence>
<evidence type="ECO:0000256" key="2">
    <source>
        <dbReference type="ARBA" id="ARBA00022490"/>
    </source>
</evidence>
<accession>A0A1V9XXC6</accession>
<comment type="caution">
    <text evidence="8">The sequence shown here is derived from an EMBL/GenBank/DDBJ whole genome shotgun (WGS) entry which is preliminary data.</text>
</comment>
<dbReference type="PANTHER" id="PTHR22904:SF523">
    <property type="entry name" value="STRESS-INDUCED-PHOSPHOPROTEIN 1"/>
    <property type="match status" value="1"/>
</dbReference>
<dbReference type="InterPro" id="IPR006636">
    <property type="entry name" value="STI1_HS-bd"/>
</dbReference>
<dbReference type="InterPro" id="IPR013105">
    <property type="entry name" value="TPR_2"/>
</dbReference>
<dbReference type="GO" id="GO:0051879">
    <property type="term" value="F:Hsp90 protein binding"/>
    <property type="evidence" value="ECO:0007669"/>
    <property type="project" value="TreeGrafter"/>
</dbReference>
<proteinExistence type="predicted"/>
<comment type="subcellular location">
    <subcellularLocation>
        <location evidence="1">Cytoplasm</location>
    </subcellularLocation>
</comment>
<dbReference type="FunCoup" id="A0A1V9XXC6">
    <property type="interactions" value="1602"/>
</dbReference>
<dbReference type="FunFam" id="1.25.40.10:FF:000027">
    <property type="entry name" value="stress-induced-phosphoprotein 1 isoform X1"/>
    <property type="match status" value="1"/>
</dbReference>
<dbReference type="FunFam" id="1.25.40.10:FF:000010">
    <property type="entry name" value="Stress-induced phosphoprotein 1"/>
    <property type="match status" value="1"/>
</dbReference>
<dbReference type="Pfam" id="PF17830">
    <property type="entry name" value="STI1-HOP_DP"/>
    <property type="match status" value="1"/>
</dbReference>
<evidence type="ECO:0000256" key="5">
    <source>
        <dbReference type="ARBA" id="ARBA00026193"/>
    </source>
</evidence>
<feature type="domain" description="STI1" evidence="7">
    <location>
        <begin position="275"/>
        <end position="314"/>
    </location>
</feature>
<dbReference type="PANTHER" id="PTHR22904">
    <property type="entry name" value="TPR REPEAT CONTAINING PROTEIN"/>
    <property type="match status" value="1"/>
</dbReference>
<keyword evidence="9" id="KW-1185">Reference proteome</keyword>